<dbReference type="GO" id="GO:0051287">
    <property type="term" value="F:NAD binding"/>
    <property type="evidence" value="ECO:0007669"/>
    <property type="project" value="InterPro"/>
</dbReference>
<dbReference type="PROSITE" id="PS00065">
    <property type="entry name" value="D_2_HYDROXYACID_DH_1"/>
    <property type="match status" value="1"/>
</dbReference>
<feature type="domain" description="D-isomer specific 2-hydroxyacid dehydrogenase NAD-binding" evidence="6">
    <location>
        <begin position="121"/>
        <end position="259"/>
    </location>
</feature>
<evidence type="ECO:0000259" key="5">
    <source>
        <dbReference type="Pfam" id="PF00389"/>
    </source>
</evidence>
<dbReference type="HOGENOM" id="CLU_019796_1_3_0"/>
<dbReference type="OrthoDB" id="9805416at2"/>
<dbReference type="EMBL" id="CP011280">
    <property type="protein sequence ID" value="AKC95912.1"/>
    <property type="molecule type" value="Genomic_DNA"/>
</dbReference>
<dbReference type="PANTHER" id="PTHR43761:SF1">
    <property type="entry name" value="D-ISOMER SPECIFIC 2-HYDROXYACID DEHYDROGENASE CATALYTIC DOMAIN-CONTAINING PROTEIN-RELATED"/>
    <property type="match status" value="1"/>
</dbReference>
<dbReference type="InterPro" id="IPR029752">
    <property type="entry name" value="D-isomer_DH_CS1"/>
</dbReference>
<evidence type="ECO:0000313" key="7">
    <source>
        <dbReference type="EMBL" id="AKC95912.1"/>
    </source>
</evidence>
<name>A0A0E3ZCX9_9FUSO</name>
<dbReference type="Proteomes" id="UP000033103">
    <property type="component" value="Chromosome"/>
</dbReference>
<gene>
    <name evidence="7" type="ORF">VC03_05400</name>
</gene>
<protein>
    <recommendedName>
        <fullName evidence="9">Hydroxyacid dehydrogenase</fullName>
    </recommendedName>
</protein>
<keyword evidence="3" id="KW-0520">NAD</keyword>
<dbReference type="SUPFAM" id="SSF52283">
    <property type="entry name" value="Formate/glycerate dehydrogenase catalytic domain-like"/>
    <property type="match status" value="1"/>
</dbReference>
<dbReference type="InterPro" id="IPR050418">
    <property type="entry name" value="D-iso_2-hydroxyacid_DH_PdxB"/>
</dbReference>
<keyword evidence="8" id="KW-1185">Reference proteome</keyword>
<dbReference type="InterPro" id="IPR006139">
    <property type="entry name" value="D-isomer_2_OHA_DH_cat_dom"/>
</dbReference>
<dbReference type="SUPFAM" id="SSF51735">
    <property type="entry name" value="NAD(P)-binding Rossmann-fold domains"/>
    <property type="match status" value="1"/>
</dbReference>
<dbReference type="Pfam" id="PF00389">
    <property type="entry name" value="2-Hacid_dh"/>
    <property type="match status" value="1"/>
</dbReference>
<evidence type="ECO:0008006" key="9">
    <source>
        <dbReference type="Google" id="ProtNLM"/>
    </source>
</evidence>
<dbReference type="InterPro" id="IPR029753">
    <property type="entry name" value="D-isomer_DH_CS"/>
</dbReference>
<dbReference type="STRING" id="187101.VC03_05400"/>
<reference evidence="7 8" key="1">
    <citation type="journal article" date="2012" name="BMC Genomics">
        <title>Genomic sequence analysis and characterization of Sneathia amnii sp. nov.</title>
        <authorList>
            <consortium name="Vaginal Microbiome Consortium (additional members)"/>
            <person name="Harwich M.D.Jr."/>
            <person name="Serrano M.G."/>
            <person name="Fettweis J.M."/>
            <person name="Alves J.M."/>
            <person name="Reimers M.A."/>
            <person name="Buck G.A."/>
            <person name="Jefferson K.K."/>
        </authorList>
    </citation>
    <scope>NUCLEOTIDE SEQUENCE [LARGE SCALE GENOMIC DNA]</scope>
    <source>
        <strain evidence="7 8">SN35</strain>
    </source>
</reference>
<keyword evidence="2 4" id="KW-0560">Oxidoreductase</keyword>
<dbReference type="InterPro" id="IPR036291">
    <property type="entry name" value="NAD(P)-bd_dom_sf"/>
</dbReference>
<sequence length="290" mass="32925">MKVTVIEPLNVDMTEVKNMFKEKGIDFVVYETKAKDANELYERAKDSDVLVIANTKFPNEVLEKLEKTKYISIAFTGFDHIDVEKAKSMGIVVSNSRGYSDICVAELVIGQVLNIYRELNKRGVHSGYEIHGKTVGIIGYGNIGQRVSKLFSSFGASTIYYDPHQVGTSTLEEVLRSSDILTLHIPLNKETENFMNYDKLSLLKPTAILINTARPSVLNTNDLARILKEKRIYAVALDVFNDYDLLKEYDNVFVTDHIAYLTHESMVRRLKICIDNVIQYIDGNIQNRVN</sequence>
<dbReference type="PROSITE" id="PS00670">
    <property type="entry name" value="D_2_HYDROXYACID_DH_2"/>
    <property type="match status" value="1"/>
</dbReference>
<organism evidence="7 8">
    <name type="scientific">Sneathia vaginalis</name>
    <dbReference type="NCBI Taxonomy" id="187101"/>
    <lineage>
        <taxon>Bacteria</taxon>
        <taxon>Fusobacteriati</taxon>
        <taxon>Fusobacteriota</taxon>
        <taxon>Fusobacteriia</taxon>
        <taxon>Fusobacteriales</taxon>
        <taxon>Leptotrichiaceae</taxon>
        <taxon>Sneathia</taxon>
    </lineage>
</organism>
<dbReference type="AlphaFoldDB" id="A0A0E3ZCX9"/>
<feature type="domain" description="D-isomer specific 2-hydroxyacid dehydrogenase catalytic" evidence="5">
    <location>
        <begin position="13"/>
        <end position="290"/>
    </location>
</feature>
<evidence type="ECO:0000256" key="2">
    <source>
        <dbReference type="ARBA" id="ARBA00023002"/>
    </source>
</evidence>
<dbReference type="Pfam" id="PF02826">
    <property type="entry name" value="2-Hacid_dh_C"/>
    <property type="match status" value="1"/>
</dbReference>
<proteinExistence type="inferred from homology"/>
<evidence type="ECO:0000256" key="3">
    <source>
        <dbReference type="ARBA" id="ARBA00023027"/>
    </source>
</evidence>
<evidence type="ECO:0000259" key="6">
    <source>
        <dbReference type="Pfam" id="PF02826"/>
    </source>
</evidence>
<accession>A0A0E3ZCX9</accession>
<dbReference type="PROSITE" id="PS00671">
    <property type="entry name" value="D_2_HYDROXYACID_DH_3"/>
    <property type="match status" value="1"/>
</dbReference>
<dbReference type="PANTHER" id="PTHR43761">
    <property type="entry name" value="D-ISOMER SPECIFIC 2-HYDROXYACID DEHYDROGENASE FAMILY PROTEIN (AFU_ORTHOLOGUE AFUA_1G13630)"/>
    <property type="match status" value="1"/>
</dbReference>
<evidence type="ECO:0000256" key="1">
    <source>
        <dbReference type="ARBA" id="ARBA00005854"/>
    </source>
</evidence>
<dbReference type="Gene3D" id="3.40.50.720">
    <property type="entry name" value="NAD(P)-binding Rossmann-like Domain"/>
    <property type="match status" value="2"/>
</dbReference>
<dbReference type="KEGG" id="sns:VC03_05400"/>
<comment type="similarity">
    <text evidence="1 4">Belongs to the D-isomer specific 2-hydroxyacid dehydrogenase family.</text>
</comment>
<evidence type="ECO:0000313" key="8">
    <source>
        <dbReference type="Proteomes" id="UP000033103"/>
    </source>
</evidence>
<evidence type="ECO:0000256" key="4">
    <source>
        <dbReference type="RuleBase" id="RU003719"/>
    </source>
</evidence>
<dbReference type="RefSeq" id="WP_046329016.1">
    <property type="nucleotide sequence ID" value="NZ_CP011280.1"/>
</dbReference>
<dbReference type="InterPro" id="IPR006140">
    <property type="entry name" value="D-isomer_DH_NAD-bd"/>
</dbReference>
<dbReference type="PATRIC" id="fig|1069640.6.peg.1071"/>
<dbReference type="GO" id="GO:0016616">
    <property type="term" value="F:oxidoreductase activity, acting on the CH-OH group of donors, NAD or NADP as acceptor"/>
    <property type="evidence" value="ECO:0007669"/>
    <property type="project" value="InterPro"/>
</dbReference>